<accession>A0A371DZN8</accession>
<evidence type="ECO:0000313" key="2">
    <source>
        <dbReference type="Proteomes" id="UP000257109"/>
    </source>
</evidence>
<evidence type="ECO:0000313" key="1">
    <source>
        <dbReference type="EMBL" id="RDX57941.1"/>
    </source>
</evidence>
<organism evidence="1 2">
    <name type="scientific">Mucuna pruriens</name>
    <name type="common">Velvet bean</name>
    <name type="synonym">Dolichos pruriens</name>
    <dbReference type="NCBI Taxonomy" id="157652"/>
    <lineage>
        <taxon>Eukaryota</taxon>
        <taxon>Viridiplantae</taxon>
        <taxon>Streptophyta</taxon>
        <taxon>Embryophyta</taxon>
        <taxon>Tracheophyta</taxon>
        <taxon>Spermatophyta</taxon>
        <taxon>Magnoliopsida</taxon>
        <taxon>eudicotyledons</taxon>
        <taxon>Gunneridae</taxon>
        <taxon>Pentapetalae</taxon>
        <taxon>rosids</taxon>
        <taxon>fabids</taxon>
        <taxon>Fabales</taxon>
        <taxon>Fabaceae</taxon>
        <taxon>Papilionoideae</taxon>
        <taxon>50 kb inversion clade</taxon>
        <taxon>NPAAA clade</taxon>
        <taxon>indigoferoid/millettioid clade</taxon>
        <taxon>Phaseoleae</taxon>
        <taxon>Mucuna</taxon>
    </lineage>
</organism>
<feature type="non-terminal residue" evidence="1">
    <location>
        <position position="1"/>
    </location>
</feature>
<feature type="non-terminal residue" evidence="1">
    <location>
        <position position="69"/>
    </location>
</feature>
<proteinExistence type="predicted"/>
<dbReference type="EMBL" id="QJKJ01018001">
    <property type="protein sequence ID" value="RDX57941.1"/>
    <property type="molecule type" value="Genomic_DNA"/>
</dbReference>
<gene>
    <name evidence="1" type="ORF">CR513_62782</name>
</gene>
<dbReference type="AlphaFoldDB" id="A0A371DZN8"/>
<dbReference type="Proteomes" id="UP000257109">
    <property type="component" value="Unassembled WGS sequence"/>
</dbReference>
<comment type="caution">
    <text evidence="1">The sequence shown here is derived from an EMBL/GenBank/DDBJ whole genome shotgun (WGS) entry which is preliminary data.</text>
</comment>
<protein>
    <submittedName>
        <fullName evidence="1">Uncharacterized protein</fullName>
    </submittedName>
</protein>
<keyword evidence="2" id="KW-1185">Reference proteome</keyword>
<sequence length="69" mass="7728">YGVKSCISIELASAYEVKLCLILLLECSFCLWNVIGQLLGFAGSASGFEFVERFMCMYKMLMAERALSE</sequence>
<name>A0A371DZN8_MUCPR</name>
<reference evidence="1" key="1">
    <citation type="submission" date="2018-05" db="EMBL/GenBank/DDBJ databases">
        <title>Draft genome of Mucuna pruriens seed.</title>
        <authorList>
            <person name="Nnadi N.E."/>
            <person name="Vos R."/>
            <person name="Hasami M.H."/>
            <person name="Devisetty U.K."/>
            <person name="Aguiy J.C."/>
        </authorList>
    </citation>
    <scope>NUCLEOTIDE SEQUENCE [LARGE SCALE GENOMIC DNA]</scope>
    <source>
        <strain evidence="1">JCA_2017</strain>
    </source>
</reference>